<keyword evidence="8" id="KW-0695">RNA-directed DNA polymerase</keyword>
<evidence type="ECO:0000313" key="15">
    <source>
        <dbReference type="Proteomes" id="UP001165121"/>
    </source>
</evidence>
<dbReference type="Pfam" id="PF17917">
    <property type="entry name" value="RT_RNaseH"/>
    <property type="match status" value="1"/>
</dbReference>
<keyword evidence="4" id="KW-0540">Nuclease</keyword>
<dbReference type="GO" id="GO:0004523">
    <property type="term" value="F:RNA-DNA hybrid ribonuclease activity"/>
    <property type="evidence" value="ECO:0007669"/>
    <property type="project" value="InterPro"/>
</dbReference>
<evidence type="ECO:0000256" key="5">
    <source>
        <dbReference type="ARBA" id="ARBA00022750"/>
    </source>
</evidence>
<feature type="region of interest" description="Disordered" evidence="9">
    <location>
        <begin position="147"/>
        <end position="182"/>
    </location>
</feature>
<accession>A0A9W7CY52</accession>
<feature type="compositionally biased region" description="Low complexity" evidence="9">
    <location>
        <begin position="452"/>
        <end position="463"/>
    </location>
</feature>
<name>A0A9W7CY52_9STRA</name>
<dbReference type="CDD" id="cd09279">
    <property type="entry name" value="RNase_HI_like"/>
    <property type="match status" value="1"/>
</dbReference>
<dbReference type="InterPro" id="IPR000477">
    <property type="entry name" value="RT_dom"/>
</dbReference>
<feature type="region of interest" description="Disordered" evidence="9">
    <location>
        <begin position="1"/>
        <end position="124"/>
    </location>
</feature>
<evidence type="ECO:0000313" key="14">
    <source>
        <dbReference type="EMBL" id="GMF48472.1"/>
    </source>
</evidence>
<feature type="compositionally biased region" description="Basic and acidic residues" evidence="9">
    <location>
        <begin position="105"/>
        <end position="117"/>
    </location>
</feature>
<protein>
    <submittedName>
        <fullName evidence="14">Unnamed protein product</fullName>
    </submittedName>
</protein>
<dbReference type="SUPFAM" id="SSF53098">
    <property type="entry name" value="Ribonuclease H-like"/>
    <property type="match status" value="1"/>
</dbReference>
<dbReference type="Proteomes" id="UP001165121">
    <property type="component" value="Unassembled WGS sequence"/>
</dbReference>
<dbReference type="InterPro" id="IPR043128">
    <property type="entry name" value="Rev_trsase/Diguanyl_cyclase"/>
</dbReference>
<dbReference type="Pfam" id="PF00078">
    <property type="entry name" value="RVT_1"/>
    <property type="match status" value="1"/>
</dbReference>
<sequence>MVHVPGLLGDSGFHRESAQEDTQSAFGQGNEASTNIGSPTTPLNQDRSAERQSFGRSSTDGTEEGKVMDLEDKPRPPPQVPSGTPPGSTAKKKTAKSKPSRKKIKAPDSETEDRGDLTSDDQLTKAYYKKEVHTFLINDAVMPRSTPIVAPGDQTAASSPYVSATEEVESNDSEEPPRMTLGPAGAAMLQNRANQTAGRSTINPRDTREAMVNSNRQPPEKLESFFQAAMERFLKEQQVPQPRPKPRSTGDQDVEMESVGSPDRPTTAWEYDPDDLDLGRPARATVATTTATTTFIRDQAPDQEKCLVFGDLLTGPVRNWYRLLSRTIRSTWKDLHQSFQVQYCGRGVSVARQYYHARKRSDESPLEYLHRLNVAGLRTRLQIKDGPQEVRREHVEHFIETLDDRDLADQLAVLRIPDADILEEVLRSRQRAKSRQSKTVYGSIKPRQKSPTAAAGTRAVRAVHVPEESSDSDEESRSSSDEDLRRVIDNTCDLEKESATALANRHQTNEYSRSEVKMILDISSGESRGYWKYHVPDKKFKQAKAVGKINNAKATLLFDSGAEVSILDTAFPHLILGMAFMVPAGKRLDLADGTICLPDEVRIQLAGRRPLYGDKVEQVTMGDYCEIDMGGSEEVRLRTRPSDRQKLWVTRGDRWVPTYVAGPGRSCSLHLTTVSERKLILHEDTKIAMWFAGDRTPTSILKRPPTCPVGTAAARQIKGRGPGIDSLHNVQDSLYNTQGLPLPSGEAGCTQIATSRAHDATNEADMCSAHVIQNRGQGASNPDRRLDTSANQRCDQRRVKEGSPNPDGLGDSSGGHIHIPTDDATSTHSASVDLGNRTIDPGDEEVCIKESGDLYAEDVEGHLAVLPEVTPTTEEVKIEDIQVGDPNDNTQEQVDQPKQIIWRRRHLLIGKRNALPPAAKGAICAIDVGNAKPVAQRVRKVAPQFREKLFQLIKGLLSAKIIQHSTSPWASPIVVIIKKNGVEIRLCIDYRLVNSLARLMVYPMPLINDLLDDLDKVLWYCSLAMASGFWVVSMTDRARAISAFITPFRLFEWNRMPFGLKNAPQIYQRLLDNALYGFLKITECQDHQARDAGEQDQQRPIDPFQDGEPDTDKESSVLGRQSYIDDILVTAGSWETLCERVDKLLDACDEWNLSISSFLGSRNYYSRFIEDFAIYASILYELREIDFFEASGQAKARLESDDQEQRGKWTRATKAFVMLNDKIVHAPILTHFDPDKRPVVILYASKWAISAALVQEHDGVYKPVTFTSRTLKPNEINYGIVDKEVLALLRVLDVCYTQLVTRSIKVLTCHSTLAWMLNSTGLQGRLGRWPALLSNWTLEILKCTNGEDEIVGVIAARASEYKTNLTVNEAEYHGLLLCFDMQAKQHVDRNRLIICGDSNLVIRQMRGEIECKAPSLKQLRQKAMEKHRSWPNHEFLHVKRDWNQSADKLASAALQREAGEQVTAQTDIDDLATLNRLAEPLVPQSQISVVKIAATTRSRQRRDWEVLQEPLVQRMRMERIGRAQDEEKWIVDLKKYLTGDVHELTSTEAKSCAKIAEGYEIDEVGLLFYCSPSKQSCEDHNLVTRLVIPETLQEAVLHHYHTSLEGGHQGIGRTYQRIRAHFHWRGLYRSVQQYVGQYVDCETPFYLMHGWDPRTTLEAMIPLASTRRRDREPRRWRYHVQRHYQQAREPVNERLRDAIQSRADRHNESIHPYEIEVGMQVWLDIDRVKEGYARKLAHMWHGPFRVPAVIDTHAVPLVIEDQDRFDFDEALPPKDSWDTSLAEGEYEVQRYGYEIRPPNMDGP</sequence>
<dbReference type="Pfam" id="PF17921">
    <property type="entry name" value="Integrase_H2C2"/>
    <property type="match status" value="1"/>
</dbReference>
<evidence type="ECO:0000256" key="2">
    <source>
        <dbReference type="ARBA" id="ARBA00022679"/>
    </source>
</evidence>
<gene>
    <name evidence="14" type="ORF">Pfra01_001874100</name>
</gene>
<dbReference type="Gene3D" id="3.30.420.10">
    <property type="entry name" value="Ribonuclease H-like superfamily/Ribonuclease H"/>
    <property type="match status" value="1"/>
</dbReference>
<dbReference type="InterPro" id="IPR051320">
    <property type="entry name" value="Viral_Replic_Matur_Polypro"/>
</dbReference>
<dbReference type="InterPro" id="IPR041588">
    <property type="entry name" value="Integrase_H2C2"/>
</dbReference>
<dbReference type="InterPro" id="IPR036397">
    <property type="entry name" value="RNaseH_sf"/>
</dbReference>
<reference evidence="14" key="1">
    <citation type="submission" date="2023-04" db="EMBL/GenBank/DDBJ databases">
        <title>Phytophthora fragariaefolia NBRC 109709.</title>
        <authorList>
            <person name="Ichikawa N."/>
            <person name="Sato H."/>
            <person name="Tonouchi N."/>
        </authorList>
    </citation>
    <scope>NUCLEOTIDE SEQUENCE</scope>
    <source>
        <strain evidence="14">NBRC 109709</strain>
    </source>
</reference>
<feature type="region of interest" description="Disordered" evidence="9">
    <location>
        <begin position="235"/>
        <end position="277"/>
    </location>
</feature>
<dbReference type="PROSITE" id="PS00141">
    <property type="entry name" value="ASP_PROTEASE"/>
    <property type="match status" value="1"/>
</dbReference>
<evidence type="ECO:0000256" key="3">
    <source>
        <dbReference type="ARBA" id="ARBA00022695"/>
    </source>
</evidence>
<dbReference type="InterPro" id="IPR041373">
    <property type="entry name" value="RT_RNaseH"/>
</dbReference>
<keyword evidence="3" id="KW-0548">Nucleotidyltransferase</keyword>
<dbReference type="InterPro" id="IPR043502">
    <property type="entry name" value="DNA/RNA_pol_sf"/>
</dbReference>
<feature type="compositionally biased region" description="Basic and acidic residues" evidence="9">
    <location>
        <begin position="475"/>
        <end position="485"/>
    </location>
</feature>
<dbReference type="InterPro" id="IPR012337">
    <property type="entry name" value="RNaseH-like_sf"/>
</dbReference>
<feature type="region of interest" description="Disordered" evidence="9">
    <location>
        <begin position="774"/>
        <end position="843"/>
    </location>
</feature>
<evidence type="ECO:0000259" key="12">
    <source>
        <dbReference type="Pfam" id="PF17917"/>
    </source>
</evidence>
<evidence type="ECO:0000256" key="7">
    <source>
        <dbReference type="ARBA" id="ARBA00022801"/>
    </source>
</evidence>
<keyword evidence="15" id="KW-1185">Reference proteome</keyword>
<dbReference type="PANTHER" id="PTHR33064">
    <property type="entry name" value="POL PROTEIN"/>
    <property type="match status" value="1"/>
</dbReference>
<dbReference type="Gene3D" id="3.10.10.10">
    <property type="entry name" value="HIV Type 1 Reverse Transcriptase, subunit A, domain 1"/>
    <property type="match status" value="1"/>
</dbReference>
<evidence type="ECO:0000256" key="9">
    <source>
        <dbReference type="SAM" id="MobiDB-lite"/>
    </source>
</evidence>
<feature type="domain" description="Reverse transcriptase" evidence="10">
    <location>
        <begin position="977"/>
        <end position="1156"/>
    </location>
</feature>
<feature type="domain" description="Reverse transcriptase RNase H-like" evidence="12">
    <location>
        <begin position="1233"/>
        <end position="1335"/>
    </location>
</feature>
<dbReference type="FunFam" id="1.10.340.70:FF:000001">
    <property type="entry name" value="Retrovirus-related Pol polyprotein from transposon gypsy-like Protein"/>
    <property type="match status" value="1"/>
</dbReference>
<feature type="domain" description="RNase H type-1" evidence="11">
    <location>
        <begin position="1357"/>
        <end position="1453"/>
    </location>
</feature>
<comment type="caution">
    <text evidence="14">The sequence shown here is derived from an EMBL/GenBank/DDBJ whole genome shotgun (WGS) entry which is preliminary data.</text>
</comment>
<evidence type="ECO:0000259" key="11">
    <source>
        <dbReference type="Pfam" id="PF13456"/>
    </source>
</evidence>
<evidence type="ECO:0000256" key="8">
    <source>
        <dbReference type="ARBA" id="ARBA00022918"/>
    </source>
</evidence>
<dbReference type="GO" id="GO:0003964">
    <property type="term" value="F:RNA-directed DNA polymerase activity"/>
    <property type="evidence" value="ECO:0007669"/>
    <property type="project" value="UniProtKB-KW"/>
</dbReference>
<evidence type="ECO:0000256" key="1">
    <source>
        <dbReference type="ARBA" id="ARBA00022670"/>
    </source>
</evidence>
<evidence type="ECO:0000256" key="6">
    <source>
        <dbReference type="ARBA" id="ARBA00022759"/>
    </source>
</evidence>
<dbReference type="GO" id="GO:0004190">
    <property type="term" value="F:aspartic-type endopeptidase activity"/>
    <property type="evidence" value="ECO:0007669"/>
    <property type="project" value="UniProtKB-KW"/>
</dbReference>
<feature type="compositionally biased region" description="Polar residues" evidence="9">
    <location>
        <begin position="20"/>
        <end position="46"/>
    </location>
</feature>
<keyword evidence="1" id="KW-0645">Protease</keyword>
<dbReference type="GO" id="GO:0006508">
    <property type="term" value="P:proteolysis"/>
    <property type="evidence" value="ECO:0007669"/>
    <property type="project" value="UniProtKB-KW"/>
</dbReference>
<feature type="domain" description="Integrase zinc-binding" evidence="13">
    <location>
        <begin position="1588"/>
        <end position="1641"/>
    </location>
</feature>
<dbReference type="InterPro" id="IPR001969">
    <property type="entry name" value="Aspartic_peptidase_AS"/>
</dbReference>
<keyword evidence="2" id="KW-0808">Transferase</keyword>
<feature type="compositionally biased region" description="Basic and acidic residues" evidence="9">
    <location>
        <begin position="63"/>
        <end position="75"/>
    </location>
</feature>
<dbReference type="CDD" id="cd01647">
    <property type="entry name" value="RT_LTR"/>
    <property type="match status" value="1"/>
</dbReference>
<dbReference type="Pfam" id="PF13456">
    <property type="entry name" value="RVT_3"/>
    <property type="match status" value="1"/>
</dbReference>
<organism evidence="14 15">
    <name type="scientific">Phytophthora fragariaefolia</name>
    <dbReference type="NCBI Taxonomy" id="1490495"/>
    <lineage>
        <taxon>Eukaryota</taxon>
        <taxon>Sar</taxon>
        <taxon>Stramenopiles</taxon>
        <taxon>Oomycota</taxon>
        <taxon>Peronosporomycetes</taxon>
        <taxon>Peronosporales</taxon>
        <taxon>Peronosporaceae</taxon>
        <taxon>Phytophthora</taxon>
    </lineage>
</organism>
<feature type="region of interest" description="Disordered" evidence="9">
    <location>
        <begin position="1089"/>
        <end position="1117"/>
    </location>
</feature>
<dbReference type="PANTHER" id="PTHR33064:SF37">
    <property type="entry name" value="RIBONUCLEASE H"/>
    <property type="match status" value="1"/>
</dbReference>
<dbReference type="OrthoDB" id="117285at2759"/>
<feature type="compositionally biased region" description="Basic residues" evidence="9">
    <location>
        <begin position="90"/>
        <end position="104"/>
    </location>
</feature>
<feature type="compositionally biased region" description="Basic and acidic residues" evidence="9">
    <location>
        <begin position="1089"/>
        <end position="1099"/>
    </location>
</feature>
<dbReference type="GO" id="GO:0003676">
    <property type="term" value="F:nucleic acid binding"/>
    <property type="evidence" value="ECO:0007669"/>
    <property type="project" value="InterPro"/>
</dbReference>
<dbReference type="InterPro" id="IPR002156">
    <property type="entry name" value="RNaseH_domain"/>
</dbReference>
<evidence type="ECO:0000256" key="4">
    <source>
        <dbReference type="ARBA" id="ARBA00022722"/>
    </source>
</evidence>
<keyword evidence="6" id="KW-0255">Endonuclease</keyword>
<keyword evidence="5" id="KW-0064">Aspartyl protease</keyword>
<keyword evidence="7" id="KW-0378">Hydrolase</keyword>
<evidence type="ECO:0000259" key="10">
    <source>
        <dbReference type="Pfam" id="PF00078"/>
    </source>
</evidence>
<feature type="region of interest" description="Disordered" evidence="9">
    <location>
        <begin position="432"/>
        <end position="485"/>
    </location>
</feature>
<dbReference type="Gene3D" id="1.10.340.70">
    <property type="match status" value="1"/>
</dbReference>
<dbReference type="SUPFAM" id="SSF56672">
    <property type="entry name" value="DNA/RNA polymerases"/>
    <property type="match status" value="1"/>
</dbReference>
<proteinExistence type="predicted"/>
<dbReference type="EMBL" id="BSXT01002356">
    <property type="protein sequence ID" value="GMF48472.1"/>
    <property type="molecule type" value="Genomic_DNA"/>
</dbReference>
<dbReference type="Gene3D" id="3.30.70.270">
    <property type="match status" value="2"/>
</dbReference>
<evidence type="ECO:0000259" key="13">
    <source>
        <dbReference type="Pfam" id="PF17921"/>
    </source>
</evidence>